<reference evidence="3 4" key="1">
    <citation type="submission" date="2018-07" db="EMBL/GenBank/DDBJ databases">
        <title>Dyadobacter roseus sp. nov., isolated from rose rhizosphere soil.</title>
        <authorList>
            <person name="Chen L."/>
        </authorList>
    </citation>
    <scope>NUCLEOTIDE SEQUENCE [LARGE SCALE GENOMIC DNA]</scope>
    <source>
        <strain evidence="3 4">RS19</strain>
    </source>
</reference>
<keyword evidence="4" id="KW-1185">Reference proteome</keyword>
<dbReference type="CDD" id="cd02947">
    <property type="entry name" value="TRX_family"/>
    <property type="match status" value="1"/>
</dbReference>
<dbReference type="CDD" id="cd00158">
    <property type="entry name" value="RHOD"/>
    <property type="match status" value="1"/>
</dbReference>
<name>A0A3D8Y9H8_9BACT</name>
<sequence>MKILARPVSVGLAYVAFLFLGLLPGVSKAQKQLSIDEFESKLSEYPNAQLLDVRTAAEYQDGHLKNSKNMDVKSAGFKESIDDLDKSKPVFVYCLSGGRSSSAAKQLSENGFSQVYDLKGGYLKWSTSGKTVDGVQHTAAKGMSKADFTKLTSSSRIVLIDFYAKWCGPCIKMLPTVSKLKSEYRGRATIETVNYDPNKTLAKELGIDEIPAFLLYKDAKLVTRKNGMMEEADFRQLIESVF</sequence>
<dbReference type="PROSITE" id="PS50206">
    <property type="entry name" value="RHODANESE_3"/>
    <property type="match status" value="1"/>
</dbReference>
<dbReference type="RefSeq" id="WP_147300374.1">
    <property type="nucleotide sequence ID" value="NZ_QNUL01000012.1"/>
</dbReference>
<protein>
    <submittedName>
        <fullName evidence="3">Thioredoxin 1</fullName>
    </submittedName>
</protein>
<evidence type="ECO:0000259" key="1">
    <source>
        <dbReference type="PROSITE" id="PS50206"/>
    </source>
</evidence>
<dbReference type="Gene3D" id="3.40.250.10">
    <property type="entry name" value="Rhodanese-like domain"/>
    <property type="match status" value="1"/>
</dbReference>
<feature type="domain" description="Rhodanese" evidence="1">
    <location>
        <begin position="44"/>
        <end position="134"/>
    </location>
</feature>
<dbReference type="InterPro" id="IPR036873">
    <property type="entry name" value="Rhodanese-like_dom_sf"/>
</dbReference>
<evidence type="ECO:0000259" key="2">
    <source>
        <dbReference type="PROSITE" id="PS51352"/>
    </source>
</evidence>
<dbReference type="InterPro" id="IPR050229">
    <property type="entry name" value="GlpE_sulfurtransferase"/>
</dbReference>
<dbReference type="PANTHER" id="PTHR43031">
    <property type="entry name" value="FAD-DEPENDENT OXIDOREDUCTASE"/>
    <property type="match status" value="1"/>
</dbReference>
<dbReference type="EMBL" id="QNUL01000012">
    <property type="protein sequence ID" value="REA60126.1"/>
    <property type="molecule type" value="Genomic_DNA"/>
</dbReference>
<dbReference type="Proteomes" id="UP000256373">
    <property type="component" value="Unassembled WGS sequence"/>
</dbReference>
<organism evidence="3 4">
    <name type="scientific">Dyadobacter luteus</name>
    <dbReference type="NCBI Taxonomy" id="2259619"/>
    <lineage>
        <taxon>Bacteria</taxon>
        <taxon>Pseudomonadati</taxon>
        <taxon>Bacteroidota</taxon>
        <taxon>Cytophagia</taxon>
        <taxon>Cytophagales</taxon>
        <taxon>Spirosomataceae</taxon>
        <taxon>Dyadobacter</taxon>
    </lineage>
</organism>
<dbReference type="InterPro" id="IPR036249">
    <property type="entry name" value="Thioredoxin-like_sf"/>
</dbReference>
<dbReference type="Pfam" id="PF00581">
    <property type="entry name" value="Rhodanese"/>
    <property type="match status" value="1"/>
</dbReference>
<evidence type="ECO:0000313" key="4">
    <source>
        <dbReference type="Proteomes" id="UP000256373"/>
    </source>
</evidence>
<dbReference type="SUPFAM" id="SSF52821">
    <property type="entry name" value="Rhodanese/Cell cycle control phosphatase"/>
    <property type="match status" value="1"/>
</dbReference>
<dbReference type="OrthoDB" id="9808735at2"/>
<dbReference type="InterPro" id="IPR013766">
    <property type="entry name" value="Thioredoxin_domain"/>
</dbReference>
<dbReference type="Pfam" id="PF00085">
    <property type="entry name" value="Thioredoxin"/>
    <property type="match status" value="1"/>
</dbReference>
<dbReference type="AlphaFoldDB" id="A0A3D8Y9H8"/>
<dbReference type="PROSITE" id="PS51352">
    <property type="entry name" value="THIOREDOXIN_2"/>
    <property type="match status" value="1"/>
</dbReference>
<comment type="caution">
    <text evidence="3">The sequence shown here is derived from an EMBL/GenBank/DDBJ whole genome shotgun (WGS) entry which is preliminary data.</text>
</comment>
<dbReference type="PANTHER" id="PTHR43031:SF18">
    <property type="entry name" value="RHODANESE-RELATED SULFURTRANSFERASES"/>
    <property type="match status" value="1"/>
</dbReference>
<gene>
    <name evidence="3" type="ORF">DSL64_15740</name>
</gene>
<feature type="domain" description="Thioredoxin" evidence="2">
    <location>
        <begin position="118"/>
        <end position="242"/>
    </location>
</feature>
<dbReference type="SUPFAM" id="SSF52833">
    <property type="entry name" value="Thioredoxin-like"/>
    <property type="match status" value="1"/>
</dbReference>
<proteinExistence type="predicted"/>
<evidence type="ECO:0000313" key="3">
    <source>
        <dbReference type="EMBL" id="REA60126.1"/>
    </source>
</evidence>
<dbReference type="InterPro" id="IPR001763">
    <property type="entry name" value="Rhodanese-like_dom"/>
</dbReference>
<accession>A0A3D8Y9H8</accession>
<dbReference type="SMART" id="SM00450">
    <property type="entry name" value="RHOD"/>
    <property type="match status" value="1"/>
</dbReference>
<dbReference type="Gene3D" id="3.40.30.10">
    <property type="entry name" value="Glutaredoxin"/>
    <property type="match status" value="1"/>
</dbReference>